<dbReference type="InterPro" id="IPR036534">
    <property type="entry name" value="GAR_dom_sf"/>
</dbReference>
<feature type="compositionally biased region" description="Low complexity" evidence="5">
    <location>
        <begin position="2592"/>
        <end position="2615"/>
    </location>
</feature>
<feature type="region of interest" description="Disordered" evidence="5">
    <location>
        <begin position="86"/>
        <end position="218"/>
    </location>
</feature>
<reference evidence="7" key="1">
    <citation type="journal article" date="2020" name="Fungal Divers.">
        <title>Resolving the Mortierellaceae phylogeny through synthesis of multi-gene phylogenetics and phylogenomics.</title>
        <authorList>
            <person name="Vandepol N."/>
            <person name="Liber J."/>
            <person name="Desiro A."/>
            <person name="Na H."/>
            <person name="Kennedy M."/>
            <person name="Barry K."/>
            <person name="Grigoriev I.V."/>
            <person name="Miller A.N."/>
            <person name="O'Donnell K."/>
            <person name="Stajich J.E."/>
            <person name="Bonito G."/>
        </authorList>
    </citation>
    <scope>NUCLEOTIDE SEQUENCE</scope>
    <source>
        <strain evidence="7">NVP60</strain>
    </source>
</reference>
<feature type="compositionally biased region" description="Polar residues" evidence="5">
    <location>
        <begin position="1723"/>
        <end position="1732"/>
    </location>
</feature>
<feature type="region of interest" description="Disordered" evidence="5">
    <location>
        <begin position="2469"/>
        <end position="2488"/>
    </location>
</feature>
<feature type="coiled-coil region" evidence="4">
    <location>
        <begin position="786"/>
        <end position="813"/>
    </location>
</feature>
<evidence type="ECO:0000259" key="6">
    <source>
        <dbReference type="PROSITE" id="PS51460"/>
    </source>
</evidence>
<evidence type="ECO:0000313" key="8">
    <source>
        <dbReference type="Proteomes" id="UP000823405"/>
    </source>
</evidence>
<dbReference type="GO" id="GO:0008017">
    <property type="term" value="F:microtubule binding"/>
    <property type="evidence" value="ECO:0007669"/>
    <property type="project" value="InterPro"/>
</dbReference>
<feature type="coiled-coil region" evidence="4">
    <location>
        <begin position="1890"/>
        <end position="1951"/>
    </location>
</feature>
<feature type="compositionally biased region" description="Acidic residues" evidence="5">
    <location>
        <begin position="192"/>
        <end position="202"/>
    </location>
</feature>
<dbReference type="SUPFAM" id="SSF143575">
    <property type="entry name" value="GAS2 domain-like"/>
    <property type="match status" value="1"/>
</dbReference>
<feature type="compositionally biased region" description="Low complexity" evidence="5">
    <location>
        <begin position="3224"/>
        <end position="3245"/>
    </location>
</feature>
<feature type="compositionally biased region" description="Basic and acidic residues" evidence="5">
    <location>
        <begin position="2358"/>
        <end position="2373"/>
    </location>
</feature>
<proteinExistence type="predicted"/>
<keyword evidence="2" id="KW-0963">Cytoplasm</keyword>
<keyword evidence="3" id="KW-0206">Cytoskeleton</keyword>
<feature type="domain" description="GAR" evidence="6">
    <location>
        <begin position="3108"/>
        <end position="3204"/>
    </location>
</feature>
<dbReference type="PROSITE" id="PS51460">
    <property type="entry name" value="GAR"/>
    <property type="match status" value="1"/>
</dbReference>
<dbReference type="Pfam" id="PF02187">
    <property type="entry name" value="GAS2"/>
    <property type="match status" value="1"/>
</dbReference>
<feature type="region of interest" description="Disordered" evidence="5">
    <location>
        <begin position="2712"/>
        <end position="2754"/>
    </location>
</feature>
<feature type="coiled-coil region" evidence="4">
    <location>
        <begin position="1304"/>
        <end position="1413"/>
    </location>
</feature>
<feature type="compositionally biased region" description="Low complexity" evidence="5">
    <location>
        <begin position="2914"/>
        <end position="2935"/>
    </location>
</feature>
<feature type="region of interest" description="Disordered" evidence="5">
    <location>
        <begin position="15"/>
        <end position="67"/>
    </location>
</feature>
<comment type="caution">
    <text evidence="7">The sequence shown here is derived from an EMBL/GenBank/DDBJ whole genome shotgun (WGS) entry which is preliminary data.</text>
</comment>
<gene>
    <name evidence="7" type="ORF">BGZ97_012667</name>
</gene>
<organism evidence="7 8">
    <name type="scientific">Linnemannia gamsii</name>
    <dbReference type="NCBI Taxonomy" id="64522"/>
    <lineage>
        <taxon>Eukaryota</taxon>
        <taxon>Fungi</taxon>
        <taxon>Fungi incertae sedis</taxon>
        <taxon>Mucoromycota</taxon>
        <taxon>Mortierellomycotina</taxon>
        <taxon>Mortierellomycetes</taxon>
        <taxon>Mortierellales</taxon>
        <taxon>Mortierellaceae</taxon>
        <taxon>Linnemannia</taxon>
    </lineage>
</organism>
<feature type="compositionally biased region" description="Low complexity" evidence="5">
    <location>
        <begin position="3143"/>
        <end position="3154"/>
    </location>
</feature>
<feature type="region of interest" description="Disordered" evidence="5">
    <location>
        <begin position="3223"/>
        <end position="3301"/>
    </location>
</feature>
<feature type="compositionally biased region" description="Low complexity" evidence="5">
    <location>
        <begin position="2862"/>
        <end position="2875"/>
    </location>
</feature>
<feature type="region of interest" description="Disordered" evidence="5">
    <location>
        <begin position="2845"/>
        <end position="2875"/>
    </location>
</feature>
<feature type="compositionally biased region" description="Polar residues" evidence="5">
    <location>
        <begin position="2717"/>
        <end position="2735"/>
    </location>
</feature>
<dbReference type="EMBL" id="JAAAIN010000859">
    <property type="protein sequence ID" value="KAG0310281.1"/>
    <property type="molecule type" value="Genomic_DNA"/>
</dbReference>
<feature type="region of interest" description="Disordered" evidence="5">
    <location>
        <begin position="1707"/>
        <end position="1733"/>
    </location>
</feature>
<feature type="region of interest" description="Disordered" evidence="5">
    <location>
        <begin position="3021"/>
        <end position="3044"/>
    </location>
</feature>
<evidence type="ECO:0000256" key="3">
    <source>
        <dbReference type="ARBA" id="ARBA00023212"/>
    </source>
</evidence>
<evidence type="ECO:0000256" key="1">
    <source>
        <dbReference type="ARBA" id="ARBA00004245"/>
    </source>
</evidence>
<feature type="compositionally biased region" description="Polar residues" evidence="5">
    <location>
        <begin position="3025"/>
        <end position="3038"/>
    </location>
</feature>
<dbReference type="PANTHER" id="PTHR23159">
    <property type="entry name" value="CENTROSOMAL PROTEIN 2"/>
    <property type="match status" value="1"/>
</dbReference>
<feature type="compositionally biased region" description="Acidic residues" evidence="5">
    <location>
        <begin position="159"/>
        <end position="168"/>
    </location>
</feature>
<accession>A0A9P6R142</accession>
<feature type="region of interest" description="Disordered" evidence="5">
    <location>
        <begin position="2913"/>
        <end position="2949"/>
    </location>
</feature>
<feature type="region of interest" description="Disordered" evidence="5">
    <location>
        <begin position="1106"/>
        <end position="1126"/>
    </location>
</feature>
<dbReference type="GO" id="GO:0005856">
    <property type="term" value="C:cytoskeleton"/>
    <property type="evidence" value="ECO:0007669"/>
    <property type="project" value="UniProtKB-SubCell"/>
</dbReference>
<feature type="compositionally biased region" description="Low complexity" evidence="5">
    <location>
        <begin position="3262"/>
        <end position="3271"/>
    </location>
</feature>
<feature type="compositionally biased region" description="Low complexity" evidence="5">
    <location>
        <begin position="1707"/>
        <end position="1716"/>
    </location>
</feature>
<evidence type="ECO:0000256" key="4">
    <source>
        <dbReference type="SAM" id="Coils"/>
    </source>
</evidence>
<dbReference type="PANTHER" id="PTHR23159:SF60">
    <property type="entry name" value="SPINDLE ASSEMBLY ABNORMAL PROTEIN 4"/>
    <property type="match status" value="1"/>
</dbReference>
<feature type="coiled-coil region" evidence="4">
    <location>
        <begin position="479"/>
        <end position="506"/>
    </location>
</feature>
<dbReference type="Gene3D" id="3.30.920.20">
    <property type="entry name" value="Gas2-like domain"/>
    <property type="match status" value="1"/>
</dbReference>
<feature type="region of interest" description="Disordered" evidence="5">
    <location>
        <begin position="2351"/>
        <end position="2373"/>
    </location>
</feature>
<sequence>MTYVSEYYIVMSKAQSEQDPALAEELRSRRRRAKDERLALAGEDEQARRRRLQEEQERKRREEEEELERIRLKRMEIEGWSIRAAERAKEEEEALRKRREEEEERRLQRQLRREQREREKDLLRRRSSISTLAGADGQLSAGIRNEDGSYTYPTHSINEDDEDDDEVEKDLASNGGASIEGLQVDYAFSDSDHEDSDVEADAEPSPSMNPKDPVVPMDPLDLERRQQELDDKLAEYHQGILELSEWIKQQDQDFPHAPDTTSLLDRSKDLEPLTDAIKAIEEEQAIKEHVMSHLHDVREELLEFENPDLPPEQISEMDRKWWELETIWTALTNKVVEAKDTAEEVKWIIDCTQEIDRVNGEILKFESQLEAFAEKRSQETPQDRSQKSILEQQDVNLSSISFLLKTYVDFLTALMDPKVHHYDAPEHLTTRNNELTTVRLPHLAVIIEKAQQNLSNDRLLRLFLDAFVLSEAWIGESVVWLANIELKELKGELEEEQGEVTTFRLSGFAKLDEQAEAVKKAVVETHDITAEGTTKAVQDLMRGVMSNLEKVEDLLPKEATHCTYAAQVLEYLLTARSILDGVEDTMDAINAWEMRQPDAEVEALVAGIEDELVQVEATFQRPPLEGRSPDEPTVQEAVQRRHSGLVCLVKDLRACFHEKQEAIKGDRQMKEFLEVTLSCQAALQDIKTKFSKKPTWIGFGLEDKTPLDNFAAQVLATGQSLDKFESEDYGDYNAMGVRVKSMAATSGARQDPSIVQSKLHAVKALLEEVKVLKSDRERDSETMAECRRLTKSLSTLRADLVALETNYSALEHLEPSQHDDLMKLGHRSSVLSNQLVALEQEPVFHILEKDKTCAGLFEEIKRSQVTIQQTQDRLQTRLGLKQQWDAAWDAFTDRAVFLEQYLETSEKDTVERGYVGMDSFAADEQMWKKTADSVRETAVANTEHFTSLEEFKTARLPELAALAKILQRVMNKAGDLHKFDEARVEQHHKSELLQKSLREHLDRLFALNNKEKHHLDAVRQRLLWVDQLDESQSEINVLTTTCQDAVNGYTAILEASKKDLDTSGLNYKASVHLKEQIQHLVSIAGIQKNPRINAALRTYADLKEFAPSHSEDSTTSTSTPQDGARRLKPEEKQMPAHLESELSSFQQRYTRLDLQLNYAGQLADHAAQVAHYLEKADGLDGELRAMATDLCEEFEASHDTVEKLEAIRRLLSGLPKELDLVLSNGPKSTKLAVAVEQCDSSFPDQLSSQDYLSDLESVLKRRLDNTSDLDKALDPLLAEYQELLRYQDGLRDLAAELEDQRVWVDESNDKVQSIRDEVEDLSSSWPGEFGSRSGEAARKFSTPEAQLTELERLKEELTQEAVHGEDKKQGYQAIQQRIHEALESATINSKQLQIELEDSLDSIENAIEELETDIRHRSYQVDCLEKRALWEQELARATNWCQDIDQAISQFAVDQAQWTGDASDSSADNLRHVQQYLAARVSEFEAQLKTYDQEAKPKVDQTWTTLGAALVFVGQAVPSDFENRQSALGTKRQALQNKVAYVADVVKQRKALQEITTRLQELDQHRSALASGISDTNDSEFKSSLSVDQRESRINELAQELESFFGALEYPVDRSTEESKVRSEAANAVIRKHVDSCRAQVDAAQKTLDQVLYDREFSKRLQELTAAEKRQNEEIQDKADMLERVNNLLNWVHETNDTVTCLYSSADSDSANATTNGDDEDQSLSSSPSTVADLSESTHTLAALSVSASTTSIATLTPPSPTTVSLMPTSKVEHSLSVPELSRLPKATLEAIASRAESLRQEIEEMIEYKREVRDEVLAVDPEHSTATENKASILNANLAHLDTDGSTAQLRVMESKISENKDRISELNHGIESKLTEFDTITESMLLTLAKKAETVVQALKERQRLDEELARQREVERLRAEAERLRVEAERLRAQRALEMQQLEQSADNFMAWSETQRQELHNLWNNNAYFAKNEEPAAALESATVESTVAFLETDTIRLSEEFSLKKQAYLELKERLEARLNVDSANDSDIDEHVSERQRHAERITSAWSSLEKESAGYNSILNTVKEWSSLRIAIAQFEKEGLAALEKRVEALRWVHWEAFQLEENSLLELMAAVEDQARELSARANAIGMSATSDLAGRPDVDADQTAILEANKIYFEKRMESIPARLEAAKAQMEMIHETSKEIALHGKFHADLVRIETAIAQQIDAVKVRLGSLERSSCFALNSQALEAMVMAANEVSVDGQYQFSVLQEVEYPALQQTAFDLDMMATAEVADAEPRDEEGNSSAAASKSGVEESMERIRQALKQLEGYIEEDCFETLMAAKFYTHSKATEDIRQWITACRDSMAQTNSPKNREPTEQEKRQQTKEWRTKHLETLERKLDSFGATIHHYDELSGDFMLLHHPQSSTLDLNDSAEGDNHHINANTNSPASMRVILRQTVQERTKRTREDWELLKQEFLAKTAALEEQSSGDEESGVNGSENVRQGYVNTTGAPFVKAKALGRFGAEILDDISRVSREIQELFDHGTNSNHATLSLAVESDGALVKSKQGEQRLEMVEAYIREVLQGKVARFDAMLATVNAQNEQEPSSPSSPLTPKDPSSPSVTAPTTPRQTRHQERMVGVAMQRGLIAESMSRLVDSCHRQRKEVEEHVRVQNAMDLIHEVNLLCDSMMKTVLSADSLLQPLSMTDPSPNVSLYNLPSTSASSTTSLTSIQAAQPKSPTATPRGSISAQGGAAALPRSSSTRQRRTSRVAAVRRSFSLSALSEEEVQQWEADYRNLMDKFDGYTHDIEQRLDSVSTMADRLNDWRLDENYGVATEHWQRVKKAALAKKQELDRIWALRNGQPSSGDSGAGGVHPLGGSPSSTSRPSLTLTTASNNRVKAILGSPVDASVAPVPRKKRFSTGNIMSRSTFVAPSPTPSTTTTPIFSGPSHAAGRSNRTAGRVRSGTAPGITISGYNSSNSQLDVTTVTNKKFATITAPNLHAMSPTFSQDAKRRVPVVRKNDSTSSVSLLLQVQDGSSTSAVSPGATTSPKQRTVYKPDTSNALDVEVARVVNASGFTMKVQKLKDGHSPNLSAVGASGNNGTTGSLSRHRSDSTSSLVLSGMSDNGGPEGASGKDSSANSSPRVVKTIRGQGGRLSVSTGGSPSDSSKNGEVGRYVFGDVEPKVCYCRILRSRKVMVRVGGGWSELSKFMEDHASLEQRKSKARLFGGSEVSIRRPLGGLPDVGGSSDSLSDMSGSSGEVDGDRLSASGGGGSRGFARSTVSSRQSDRSRSVSRSRGGGDEGAPTKTRKKKELVYHVRPSDDLSLKAIKFVKNGAGEGLVAI</sequence>
<comment type="subcellular location">
    <subcellularLocation>
        <location evidence="1">Cytoplasm</location>
        <location evidence="1">Cytoskeleton</location>
    </subcellularLocation>
</comment>
<name>A0A9P6R142_9FUNG</name>
<feature type="compositionally biased region" description="Basic and acidic residues" evidence="5">
    <location>
        <begin position="52"/>
        <end position="67"/>
    </location>
</feature>
<feature type="coiled-coil region" evidence="4">
    <location>
        <begin position="1786"/>
        <end position="1816"/>
    </location>
</feature>
<feature type="coiled-coil region" evidence="4">
    <location>
        <begin position="1658"/>
        <end position="1685"/>
    </location>
</feature>
<keyword evidence="4" id="KW-0175">Coiled coil</keyword>
<feature type="region of interest" description="Disordered" evidence="5">
    <location>
        <begin position="3073"/>
        <end position="3160"/>
    </location>
</feature>
<dbReference type="InterPro" id="IPR003108">
    <property type="entry name" value="GAR_dom"/>
</dbReference>
<dbReference type="Proteomes" id="UP000823405">
    <property type="component" value="Unassembled WGS sequence"/>
</dbReference>
<feature type="compositionally biased region" description="Basic and acidic residues" evidence="5">
    <location>
        <begin position="86"/>
        <end position="124"/>
    </location>
</feature>
<keyword evidence="8" id="KW-1185">Reference proteome</keyword>
<dbReference type="OrthoDB" id="10017054at2759"/>
<feature type="region of interest" description="Disordered" evidence="5">
    <location>
        <begin position="2280"/>
        <end position="2301"/>
    </location>
</feature>
<evidence type="ECO:0000256" key="2">
    <source>
        <dbReference type="ARBA" id="ARBA00022490"/>
    </source>
</evidence>
<evidence type="ECO:0000313" key="7">
    <source>
        <dbReference type="EMBL" id="KAG0310281.1"/>
    </source>
</evidence>
<evidence type="ECO:0000256" key="5">
    <source>
        <dbReference type="SAM" id="MobiDB-lite"/>
    </source>
</evidence>
<protein>
    <recommendedName>
        <fullName evidence="6">GAR domain-containing protein</fullName>
    </recommendedName>
</protein>
<feature type="region of interest" description="Disordered" evidence="5">
    <location>
        <begin position="2585"/>
        <end position="2623"/>
    </location>
</feature>